<keyword evidence="1" id="KW-0808">Transferase</keyword>
<dbReference type="EMBL" id="UOGI01000196">
    <property type="protein sequence ID" value="VAX33669.1"/>
    <property type="molecule type" value="Genomic_DNA"/>
</dbReference>
<name>A0A3B1CUF3_9ZZZZ</name>
<dbReference type="SUPFAM" id="SSF141000">
    <property type="entry name" value="Glu-tRNAGln amidotransferase C subunit"/>
    <property type="match status" value="1"/>
</dbReference>
<proteinExistence type="inferred from homology"/>
<dbReference type="Gene3D" id="1.10.20.60">
    <property type="entry name" value="Glu-tRNAGln amidotransferase C subunit, N-terminal domain"/>
    <property type="match status" value="1"/>
</dbReference>
<dbReference type="HAMAP" id="MF_00122">
    <property type="entry name" value="GatC"/>
    <property type="match status" value="1"/>
</dbReference>
<dbReference type="EC" id="6.3.5.7" evidence="1"/>
<dbReference type="AlphaFoldDB" id="A0A3B1CUF3"/>
<dbReference type="Pfam" id="PF02686">
    <property type="entry name" value="GatC"/>
    <property type="match status" value="1"/>
</dbReference>
<dbReference type="GO" id="GO:0050567">
    <property type="term" value="F:glutaminyl-tRNA synthase (glutamine-hydrolyzing) activity"/>
    <property type="evidence" value="ECO:0007669"/>
    <property type="project" value="UniProtKB-EC"/>
</dbReference>
<dbReference type="PANTHER" id="PTHR15004">
    <property type="entry name" value="GLUTAMYL-TRNA(GLN) AMIDOTRANSFERASE SUBUNIT C, MITOCHONDRIAL"/>
    <property type="match status" value="1"/>
</dbReference>
<dbReference type="GO" id="GO:0070681">
    <property type="term" value="P:glutaminyl-tRNAGln biosynthesis via transamidation"/>
    <property type="evidence" value="ECO:0007669"/>
    <property type="project" value="TreeGrafter"/>
</dbReference>
<accession>A0A3B1CUF3</accession>
<keyword evidence="1" id="KW-0436">Ligase</keyword>
<organism evidence="1">
    <name type="scientific">hydrothermal vent metagenome</name>
    <dbReference type="NCBI Taxonomy" id="652676"/>
    <lineage>
        <taxon>unclassified sequences</taxon>
        <taxon>metagenomes</taxon>
        <taxon>ecological metagenomes</taxon>
    </lineage>
</organism>
<dbReference type="GO" id="GO:0016740">
    <property type="term" value="F:transferase activity"/>
    <property type="evidence" value="ECO:0007669"/>
    <property type="project" value="UniProtKB-KW"/>
</dbReference>
<gene>
    <name evidence="1" type="ORF">MNBD_NITROSPIRAE03-209</name>
</gene>
<dbReference type="EC" id="6.3.5.6" evidence="1"/>
<reference evidence="1" key="1">
    <citation type="submission" date="2018-06" db="EMBL/GenBank/DDBJ databases">
        <authorList>
            <person name="Zhirakovskaya E."/>
        </authorList>
    </citation>
    <scope>NUCLEOTIDE SEQUENCE</scope>
</reference>
<protein>
    <submittedName>
        <fullName evidence="1">Aspartyl-tRNA(Asn) amidotransferase subunit C @ Glutamyl-tRNA(Gln) amidotransferase subunit C</fullName>
        <ecNumber evidence="1">6.3.5.6</ecNumber>
        <ecNumber evidence="1">6.3.5.7</ecNumber>
    </submittedName>
</protein>
<dbReference type="PANTHER" id="PTHR15004:SF0">
    <property type="entry name" value="GLUTAMYL-TRNA(GLN) AMIDOTRANSFERASE SUBUNIT C, MITOCHONDRIAL"/>
    <property type="match status" value="1"/>
</dbReference>
<evidence type="ECO:0000313" key="1">
    <source>
        <dbReference type="EMBL" id="VAX33669.1"/>
    </source>
</evidence>
<dbReference type="GO" id="GO:0050566">
    <property type="term" value="F:asparaginyl-tRNA synthase (glutamine-hydrolyzing) activity"/>
    <property type="evidence" value="ECO:0007669"/>
    <property type="project" value="UniProtKB-EC"/>
</dbReference>
<dbReference type="InterPro" id="IPR003837">
    <property type="entry name" value="GatC"/>
</dbReference>
<sequence length="103" mass="11546">MLNPEVKEVKISGSDVEHIARLARLGLKEDEKYVYGAQLNEILDYVDKLNELDTSGVEPTSHVIPIKNVFRDDVPGTSLPREEALKNAPQVADGFYRVPKIIE</sequence>
<dbReference type="GO" id="GO:0006450">
    <property type="term" value="P:regulation of translational fidelity"/>
    <property type="evidence" value="ECO:0007669"/>
    <property type="project" value="InterPro"/>
</dbReference>
<dbReference type="InterPro" id="IPR036113">
    <property type="entry name" value="Asp/Glu-ADT_sf_sub_c"/>
</dbReference>
<dbReference type="NCBIfam" id="TIGR00135">
    <property type="entry name" value="gatC"/>
    <property type="match status" value="1"/>
</dbReference>